<accession>A0A1H8HZG8</accession>
<feature type="transmembrane region" description="Helical" evidence="15">
    <location>
        <begin position="162"/>
        <end position="181"/>
    </location>
</feature>
<feature type="domain" description="HAMP" evidence="17">
    <location>
        <begin position="182"/>
        <end position="233"/>
    </location>
</feature>
<gene>
    <name evidence="18" type="ORF">SAMN04488011_10551</name>
</gene>
<dbReference type="PANTHER" id="PTHR44936:SF5">
    <property type="entry name" value="SENSOR HISTIDINE KINASE ENVZ"/>
    <property type="match status" value="1"/>
</dbReference>
<evidence type="ECO:0000256" key="4">
    <source>
        <dbReference type="ARBA" id="ARBA00022475"/>
    </source>
</evidence>
<reference evidence="19" key="1">
    <citation type="submission" date="2016-10" db="EMBL/GenBank/DDBJ databases">
        <authorList>
            <person name="Varghese N."/>
            <person name="Submissions S."/>
        </authorList>
    </citation>
    <scope>NUCLEOTIDE SEQUENCE [LARGE SCALE GENOMIC DNA]</scope>
    <source>
        <strain evidence="19">DSM 26893</strain>
    </source>
</reference>
<dbReference type="SMART" id="SM00388">
    <property type="entry name" value="HisKA"/>
    <property type="match status" value="1"/>
</dbReference>
<dbReference type="SMART" id="SM00387">
    <property type="entry name" value="HATPase_c"/>
    <property type="match status" value="1"/>
</dbReference>
<dbReference type="GO" id="GO:0005886">
    <property type="term" value="C:plasma membrane"/>
    <property type="evidence" value="ECO:0007669"/>
    <property type="project" value="UniProtKB-SubCell"/>
</dbReference>
<dbReference type="InterPro" id="IPR003661">
    <property type="entry name" value="HisK_dim/P_dom"/>
</dbReference>
<sequence>MTVDGMKRYIPRSLYGRAALILLLPVITIQLVVSVVFIQRLFEDVTEQMTTNVALELSRLVTLIEEAPNPEEARDQAGRLAQALNIELALPDPDPVTGDARLFYDLSGRLVLPTLYDDLPGITGIDLARNDGAVFLTIDTSKGPVGLSFDRDRVSAENPHQLLVLMVGTSILMTVIAYLFLKNQLRPIKRLAAAAEAFGRGRLQPYRPSGATEVRQAGAAFLDMRQRLERQMEQRTLMLSGVSHDLRTPLTRMRLSLSMMDDPEAPALLRDVDEMQRMLDAFLDFARDGTLDDPTLVDPALLLQDLVENSRRAGQAAHIHRITGSGEALLQPVAINRALENLVGNAVRYGSRAELSLSLTPKALVFTVEDDGPGIPEAARDEAMRPFARLDAARNQNAGGGVGLGLSIAMDIARQHGGILRLDRSERLGGLKADIVLAR</sequence>
<evidence type="ECO:0000313" key="18">
    <source>
        <dbReference type="EMBL" id="SEN61384.1"/>
    </source>
</evidence>
<keyword evidence="7" id="KW-0808">Transferase</keyword>
<dbReference type="PROSITE" id="PS50109">
    <property type="entry name" value="HIS_KIN"/>
    <property type="match status" value="1"/>
</dbReference>
<dbReference type="GO" id="GO:0005524">
    <property type="term" value="F:ATP binding"/>
    <property type="evidence" value="ECO:0007669"/>
    <property type="project" value="UniProtKB-KW"/>
</dbReference>
<feature type="transmembrane region" description="Helical" evidence="15">
    <location>
        <begin position="20"/>
        <end position="42"/>
    </location>
</feature>
<evidence type="ECO:0000256" key="5">
    <source>
        <dbReference type="ARBA" id="ARBA00022519"/>
    </source>
</evidence>
<dbReference type="Pfam" id="PF02518">
    <property type="entry name" value="HATPase_c"/>
    <property type="match status" value="1"/>
</dbReference>
<evidence type="ECO:0000256" key="12">
    <source>
        <dbReference type="ARBA" id="ARBA00022989"/>
    </source>
</evidence>
<dbReference type="Pfam" id="PF00512">
    <property type="entry name" value="HisKA"/>
    <property type="match status" value="1"/>
</dbReference>
<evidence type="ECO:0000256" key="2">
    <source>
        <dbReference type="ARBA" id="ARBA00004429"/>
    </source>
</evidence>
<dbReference type="InterPro" id="IPR003660">
    <property type="entry name" value="HAMP_dom"/>
</dbReference>
<keyword evidence="4" id="KW-1003">Cell membrane</keyword>
<dbReference type="EMBL" id="FOCM01000005">
    <property type="protein sequence ID" value="SEN61384.1"/>
    <property type="molecule type" value="Genomic_DNA"/>
</dbReference>
<evidence type="ECO:0000256" key="11">
    <source>
        <dbReference type="ARBA" id="ARBA00022840"/>
    </source>
</evidence>
<dbReference type="PROSITE" id="PS50885">
    <property type="entry name" value="HAMP"/>
    <property type="match status" value="1"/>
</dbReference>
<dbReference type="CDD" id="cd00082">
    <property type="entry name" value="HisKA"/>
    <property type="match status" value="1"/>
</dbReference>
<organism evidence="18 19">
    <name type="scientific">Palleronia pelagia</name>
    <dbReference type="NCBI Taxonomy" id="387096"/>
    <lineage>
        <taxon>Bacteria</taxon>
        <taxon>Pseudomonadati</taxon>
        <taxon>Pseudomonadota</taxon>
        <taxon>Alphaproteobacteria</taxon>
        <taxon>Rhodobacterales</taxon>
        <taxon>Roseobacteraceae</taxon>
        <taxon>Palleronia</taxon>
    </lineage>
</organism>
<keyword evidence="12 15" id="KW-1133">Transmembrane helix</keyword>
<dbReference type="SMART" id="SM00304">
    <property type="entry name" value="HAMP"/>
    <property type="match status" value="1"/>
</dbReference>
<dbReference type="InterPro" id="IPR050980">
    <property type="entry name" value="2C_sensor_his_kinase"/>
</dbReference>
<evidence type="ECO:0000256" key="6">
    <source>
        <dbReference type="ARBA" id="ARBA00022553"/>
    </source>
</evidence>
<dbReference type="PRINTS" id="PR00344">
    <property type="entry name" value="BCTRLSENSOR"/>
</dbReference>
<feature type="domain" description="Histidine kinase" evidence="16">
    <location>
        <begin position="241"/>
        <end position="439"/>
    </location>
</feature>
<comment type="catalytic activity">
    <reaction evidence="1">
        <text>ATP + protein L-histidine = ADP + protein N-phospho-L-histidine.</text>
        <dbReference type="EC" id="2.7.13.3"/>
    </reaction>
</comment>
<evidence type="ECO:0000256" key="7">
    <source>
        <dbReference type="ARBA" id="ARBA00022679"/>
    </source>
</evidence>
<protein>
    <recommendedName>
        <fullName evidence="3">histidine kinase</fullName>
        <ecNumber evidence="3">2.7.13.3</ecNumber>
    </recommendedName>
</protein>
<dbReference type="InterPro" id="IPR036097">
    <property type="entry name" value="HisK_dim/P_sf"/>
</dbReference>
<dbReference type="Gene3D" id="3.30.565.10">
    <property type="entry name" value="Histidine kinase-like ATPase, C-terminal domain"/>
    <property type="match status" value="1"/>
</dbReference>
<keyword evidence="6" id="KW-0597">Phosphoprotein</keyword>
<keyword evidence="8 15" id="KW-0812">Transmembrane</keyword>
<dbReference type="PANTHER" id="PTHR44936">
    <property type="entry name" value="SENSOR PROTEIN CREC"/>
    <property type="match status" value="1"/>
</dbReference>
<dbReference type="CDD" id="cd06225">
    <property type="entry name" value="HAMP"/>
    <property type="match status" value="1"/>
</dbReference>
<evidence type="ECO:0000313" key="19">
    <source>
        <dbReference type="Proteomes" id="UP000199372"/>
    </source>
</evidence>
<dbReference type="Gene3D" id="6.10.340.10">
    <property type="match status" value="1"/>
</dbReference>
<keyword evidence="19" id="KW-1185">Reference proteome</keyword>
<dbReference type="InterPro" id="IPR036890">
    <property type="entry name" value="HATPase_C_sf"/>
</dbReference>
<keyword evidence="11" id="KW-0067">ATP-binding</keyword>
<dbReference type="Gene3D" id="1.10.287.130">
    <property type="match status" value="1"/>
</dbReference>
<evidence type="ECO:0000259" key="16">
    <source>
        <dbReference type="PROSITE" id="PS50109"/>
    </source>
</evidence>
<keyword evidence="14 15" id="KW-0472">Membrane</keyword>
<evidence type="ECO:0000256" key="3">
    <source>
        <dbReference type="ARBA" id="ARBA00012438"/>
    </source>
</evidence>
<dbReference type="AlphaFoldDB" id="A0A1H8HZG8"/>
<evidence type="ECO:0000256" key="10">
    <source>
        <dbReference type="ARBA" id="ARBA00022777"/>
    </source>
</evidence>
<dbReference type="RefSeq" id="WP_091845871.1">
    <property type="nucleotide sequence ID" value="NZ_FOCM01000005.1"/>
</dbReference>
<evidence type="ECO:0000256" key="1">
    <source>
        <dbReference type="ARBA" id="ARBA00000085"/>
    </source>
</evidence>
<dbReference type="Proteomes" id="UP000199372">
    <property type="component" value="Unassembled WGS sequence"/>
</dbReference>
<dbReference type="OrthoDB" id="9804645at2"/>
<comment type="subcellular location">
    <subcellularLocation>
        <location evidence="2">Cell inner membrane</location>
        <topology evidence="2">Multi-pass membrane protein</topology>
    </subcellularLocation>
</comment>
<evidence type="ECO:0000256" key="15">
    <source>
        <dbReference type="SAM" id="Phobius"/>
    </source>
</evidence>
<dbReference type="InterPro" id="IPR004358">
    <property type="entry name" value="Sig_transdc_His_kin-like_C"/>
</dbReference>
<keyword evidence="13" id="KW-0902">Two-component regulatory system</keyword>
<keyword evidence="9" id="KW-0547">Nucleotide-binding</keyword>
<dbReference type="SUPFAM" id="SSF47384">
    <property type="entry name" value="Homodimeric domain of signal transducing histidine kinase"/>
    <property type="match status" value="1"/>
</dbReference>
<dbReference type="InterPro" id="IPR003594">
    <property type="entry name" value="HATPase_dom"/>
</dbReference>
<keyword evidence="5" id="KW-0997">Cell inner membrane</keyword>
<evidence type="ECO:0000256" key="9">
    <source>
        <dbReference type="ARBA" id="ARBA00022741"/>
    </source>
</evidence>
<dbReference type="InterPro" id="IPR005467">
    <property type="entry name" value="His_kinase_dom"/>
</dbReference>
<dbReference type="EC" id="2.7.13.3" evidence="3"/>
<evidence type="ECO:0000256" key="13">
    <source>
        <dbReference type="ARBA" id="ARBA00023012"/>
    </source>
</evidence>
<proteinExistence type="predicted"/>
<dbReference type="GO" id="GO:0000155">
    <property type="term" value="F:phosphorelay sensor kinase activity"/>
    <property type="evidence" value="ECO:0007669"/>
    <property type="project" value="InterPro"/>
</dbReference>
<name>A0A1H8HZG8_9RHOB</name>
<evidence type="ECO:0000256" key="14">
    <source>
        <dbReference type="ARBA" id="ARBA00023136"/>
    </source>
</evidence>
<keyword evidence="10 18" id="KW-0418">Kinase</keyword>
<evidence type="ECO:0000259" key="17">
    <source>
        <dbReference type="PROSITE" id="PS50885"/>
    </source>
</evidence>
<evidence type="ECO:0000256" key="8">
    <source>
        <dbReference type="ARBA" id="ARBA00022692"/>
    </source>
</evidence>
<dbReference type="Pfam" id="PF00672">
    <property type="entry name" value="HAMP"/>
    <property type="match status" value="1"/>
</dbReference>
<dbReference type="SUPFAM" id="SSF55874">
    <property type="entry name" value="ATPase domain of HSP90 chaperone/DNA topoisomerase II/histidine kinase"/>
    <property type="match status" value="1"/>
</dbReference>